<sequence>MDWLRSDPANCHQAGEMILFQPLPSGLILRRQDHPIPELRPILHLFLRQQLQARLHPWLQPRKLKSRLYFLARSRLRSSNSSKRVTAFFTLGVPEPESPFCCVRSSRLCAKSISRLLMPWPLLHPLASRRVILVVSRYTLSAV</sequence>
<keyword evidence="2" id="KW-1185">Reference proteome</keyword>
<accession>A0A0C9XV10</accession>
<gene>
    <name evidence="1" type="ORF">K443DRAFT_494383</name>
</gene>
<dbReference type="Proteomes" id="UP000054477">
    <property type="component" value="Unassembled WGS sequence"/>
</dbReference>
<reference evidence="2" key="2">
    <citation type="submission" date="2015-01" db="EMBL/GenBank/DDBJ databases">
        <title>Evolutionary Origins and Diversification of the Mycorrhizal Mutualists.</title>
        <authorList>
            <consortium name="DOE Joint Genome Institute"/>
            <consortium name="Mycorrhizal Genomics Consortium"/>
            <person name="Kohler A."/>
            <person name="Kuo A."/>
            <person name="Nagy L.G."/>
            <person name="Floudas D."/>
            <person name="Copeland A."/>
            <person name="Barry K.W."/>
            <person name="Cichocki N."/>
            <person name="Veneault-Fourrey C."/>
            <person name="LaButti K."/>
            <person name="Lindquist E.A."/>
            <person name="Lipzen A."/>
            <person name="Lundell T."/>
            <person name="Morin E."/>
            <person name="Murat C."/>
            <person name="Riley R."/>
            <person name="Ohm R."/>
            <person name="Sun H."/>
            <person name="Tunlid A."/>
            <person name="Henrissat B."/>
            <person name="Grigoriev I.V."/>
            <person name="Hibbett D.S."/>
            <person name="Martin F."/>
        </authorList>
    </citation>
    <scope>NUCLEOTIDE SEQUENCE [LARGE SCALE GENOMIC DNA]</scope>
    <source>
        <strain evidence="2">LaAM-08-1</strain>
    </source>
</reference>
<reference evidence="1 2" key="1">
    <citation type="submission" date="2014-04" db="EMBL/GenBank/DDBJ databases">
        <authorList>
            <consortium name="DOE Joint Genome Institute"/>
            <person name="Kuo A."/>
            <person name="Kohler A."/>
            <person name="Nagy L.G."/>
            <person name="Floudas D."/>
            <person name="Copeland A."/>
            <person name="Barry K.W."/>
            <person name="Cichocki N."/>
            <person name="Veneault-Fourrey C."/>
            <person name="LaButti K."/>
            <person name="Lindquist E.A."/>
            <person name="Lipzen A."/>
            <person name="Lundell T."/>
            <person name="Morin E."/>
            <person name="Murat C."/>
            <person name="Sun H."/>
            <person name="Tunlid A."/>
            <person name="Henrissat B."/>
            <person name="Grigoriev I.V."/>
            <person name="Hibbett D.S."/>
            <person name="Martin F."/>
            <person name="Nordberg H.P."/>
            <person name="Cantor M.N."/>
            <person name="Hua S.X."/>
        </authorList>
    </citation>
    <scope>NUCLEOTIDE SEQUENCE [LARGE SCALE GENOMIC DNA]</scope>
    <source>
        <strain evidence="1 2">LaAM-08-1</strain>
    </source>
</reference>
<dbReference type="AlphaFoldDB" id="A0A0C9XV10"/>
<dbReference type="EMBL" id="KN838540">
    <property type="protein sequence ID" value="KIK08861.1"/>
    <property type="molecule type" value="Genomic_DNA"/>
</dbReference>
<proteinExistence type="predicted"/>
<organism evidence="1 2">
    <name type="scientific">Laccaria amethystina LaAM-08-1</name>
    <dbReference type="NCBI Taxonomy" id="1095629"/>
    <lineage>
        <taxon>Eukaryota</taxon>
        <taxon>Fungi</taxon>
        <taxon>Dikarya</taxon>
        <taxon>Basidiomycota</taxon>
        <taxon>Agaricomycotina</taxon>
        <taxon>Agaricomycetes</taxon>
        <taxon>Agaricomycetidae</taxon>
        <taxon>Agaricales</taxon>
        <taxon>Agaricineae</taxon>
        <taxon>Hydnangiaceae</taxon>
        <taxon>Laccaria</taxon>
    </lineage>
</organism>
<protein>
    <submittedName>
        <fullName evidence="1">Unplaced genomic scaffold K443scaffold_5, whole genome shotgun sequence</fullName>
    </submittedName>
</protein>
<dbReference type="HOGENOM" id="CLU_1806482_0_0_1"/>
<evidence type="ECO:0000313" key="1">
    <source>
        <dbReference type="EMBL" id="KIK08861.1"/>
    </source>
</evidence>
<evidence type="ECO:0000313" key="2">
    <source>
        <dbReference type="Proteomes" id="UP000054477"/>
    </source>
</evidence>
<name>A0A0C9XV10_9AGAR</name>